<dbReference type="Pfam" id="PF13336">
    <property type="entry name" value="AcetylCoA_hyd_C"/>
    <property type="match status" value="1"/>
</dbReference>
<dbReference type="GO" id="GO:0008775">
    <property type="term" value="F:acetate CoA-transferase activity"/>
    <property type="evidence" value="ECO:0007669"/>
    <property type="project" value="InterPro"/>
</dbReference>
<evidence type="ECO:0000256" key="1">
    <source>
        <dbReference type="ARBA" id="ARBA00009632"/>
    </source>
</evidence>
<dbReference type="Pfam" id="PF02550">
    <property type="entry name" value="AcetylCoA_hydro"/>
    <property type="match status" value="1"/>
</dbReference>
<dbReference type="AlphaFoldDB" id="A0A0W8E376"/>
<protein>
    <submittedName>
        <fullName evidence="5">4-hydroxybutyrate coenzyme a transferase</fullName>
    </submittedName>
</protein>
<dbReference type="Gene3D" id="3.40.1080.20">
    <property type="entry name" value="Acetyl-CoA hydrolase/transferase C-terminal domain"/>
    <property type="match status" value="1"/>
</dbReference>
<organism evidence="5">
    <name type="scientific">hydrocarbon metagenome</name>
    <dbReference type="NCBI Taxonomy" id="938273"/>
    <lineage>
        <taxon>unclassified sequences</taxon>
        <taxon>metagenomes</taxon>
        <taxon>ecological metagenomes</taxon>
    </lineage>
</organism>
<feature type="domain" description="Acetyl-CoA hydrolase/transferase N-terminal" evidence="3">
    <location>
        <begin position="8"/>
        <end position="183"/>
    </location>
</feature>
<dbReference type="PANTHER" id="PTHR21432">
    <property type="entry name" value="ACETYL-COA HYDROLASE-RELATED"/>
    <property type="match status" value="1"/>
</dbReference>
<evidence type="ECO:0000259" key="4">
    <source>
        <dbReference type="Pfam" id="PF13336"/>
    </source>
</evidence>
<dbReference type="Gene3D" id="3.30.750.70">
    <property type="entry name" value="4-hydroxybutyrate coenzyme like domains"/>
    <property type="match status" value="1"/>
</dbReference>
<dbReference type="InterPro" id="IPR026888">
    <property type="entry name" value="AcetylCoA_hyd_C"/>
</dbReference>
<comment type="similarity">
    <text evidence="1">Belongs to the acetyl-CoA hydrolase/transferase family.</text>
</comment>
<dbReference type="InterPro" id="IPR003702">
    <property type="entry name" value="ActCoA_hydro_N"/>
</dbReference>
<dbReference type="SUPFAM" id="SSF100950">
    <property type="entry name" value="NagB/RpiA/CoA transferase-like"/>
    <property type="match status" value="2"/>
</dbReference>
<evidence type="ECO:0000259" key="3">
    <source>
        <dbReference type="Pfam" id="PF02550"/>
    </source>
</evidence>
<sequence>MSDNWKQLYKEKLRTPDELAGMIDNQDKICSPTANGTPRIFWHFLAKRIENGELPGLELIMGLNLNAPDICKPEVSSKFYYRDGFTSPVSRKGAQMGLIDPTPMRFSDIPRSNIELRDYNVATFTASTMDKHGWFSVGLNASHAFSSVQRAKQNGKPMKIYLEVNNNHPFIYGHSHVHISEVTGLCEADWPLIPIPTEPPTREDLAIGAYIAEQIPDGSCIQLGIGGLPNAVGLNLKDKKDLGGHTEIIVESYKELYECGALTNRRKNFVPDRVVGTLVLGTKDLYDWCDHNKVIELHGVDFACNPYIAAQNDNFMTVNAIMECDLSGQCITDSQDTRQYSGMGGQQDFVQAGWMSKGGKSFLAMPSTFVSKDGSIQSKISPVVSGWIGINRWDVHYLVTEYGCVQLKGCGMRERVQKIVSIAHPDFRDWLVSEAKRLHLIDAKSDIDIKNMRKEI</sequence>
<dbReference type="InterPro" id="IPR037171">
    <property type="entry name" value="NagB/RpiA_transferase-like"/>
</dbReference>
<dbReference type="InterPro" id="IPR046433">
    <property type="entry name" value="ActCoA_hydro"/>
</dbReference>
<proteinExistence type="inferred from homology"/>
<accession>A0A0W8E376</accession>
<dbReference type="InterPro" id="IPR038460">
    <property type="entry name" value="AcetylCoA_hyd_C_sf"/>
</dbReference>
<dbReference type="GO" id="GO:0006083">
    <property type="term" value="P:acetate metabolic process"/>
    <property type="evidence" value="ECO:0007669"/>
    <property type="project" value="InterPro"/>
</dbReference>
<dbReference type="Gene3D" id="3.40.1080.10">
    <property type="entry name" value="Glutaconate Coenzyme A-transferase"/>
    <property type="match status" value="1"/>
</dbReference>
<feature type="domain" description="Acetyl-CoA hydrolase/transferase C-terminal" evidence="4">
    <location>
        <begin position="281"/>
        <end position="435"/>
    </location>
</feature>
<dbReference type="PANTHER" id="PTHR21432:SF20">
    <property type="entry name" value="ACETYL-COA HYDROLASE"/>
    <property type="match status" value="1"/>
</dbReference>
<dbReference type="EMBL" id="LNQE01001893">
    <property type="protein sequence ID" value="KUG03104.1"/>
    <property type="molecule type" value="Genomic_DNA"/>
</dbReference>
<reference evidence="5" key="1">
    <citation type="journal article" date="2015" name="Proc. Natl. Acad. Sci. U.S.A.">
        <title>Networks of energetic and metabolic interactions define dynamics in microbial communities.</title>
        <authorList>
            <person name="Embree M."/>
            <person name="Liu J.K."/>
            <person name="Al-Bassam M.M."/>
            <person name="Zengler K."/>
        </authorList>
    </citation>
    <scope>NUCLEOTIDE SEQUENCE</scope>
</reference>
<keyword evidence="2 5" id="KW-0808">Transferase</keyword>
<evidence type="ECO:0000313" key="5">
    <source>
        <dbReference type="EMBL" id="KUG03104.1"/>
    </source>
</evidence>
<comment type="caution">
    <text evidence="5">The sequence shown here is derived from an EMBL/GenBank/DDBJ whole genome shotgun (WGS) entry which is preliminary data.</text>
</comment>
<evidence type="ECO:0000256" key="2">
    <source>
        <dbReference type="ARBA" id="ARBA00022679"/>
    </source>
</evidence>
<gene>
    <name evidence="5" type="ORF">ASZ90_019499</name>
</gene>
<name>A0A0W8E376_9ZZZZ</name>